<dbReference type="PANTHER" id="PTHR33336:SF15">
    <property type="entry name" value="ABM DOMAIN-CONTAINING PROTEIN"/>
    <property type="match status" value="1"/>
</dbReference>
<feature type="domain" description="ABM" evidence="1">
    <location>
        <begin position="155"/>
        <end position="223"/>
    </location>
</feature>
<gene>
    <name evidence="2" type="ORF">VOLCADRAFT_96525</name>
</gene>
<dbReference type="Proteomes" id="UP000001058">
    <property type="component" value="Unassembled WGS sequence"/>
</dbReference>
<dbReference type="PANTHER" id="PTHR33336">
    <property type="entry name" value="QUINOL MONOOXYGENASE YGIN-RELATED"/>
    <property type="match status" value="1"/>
</dbReference>
<dbReference type="InterPro" id="IPR050744">
    <property type="entry name" value="AI-2_Isomerase_LsrG"/>
</dbReference>
<evidence type="ECO:0000259" key="1">
    <source>
        <dbReference type="Pfam" id="PF03992"/>
    </source>
</evidence>
<dbReference type="Pfam" id="PF03992">
    <property type="entry name" value="ABM"/>
    <property type="match status" value="2"/>
</dbReference>
<dbReference type="GO" id="GO:0003824">
    <property type="term" value="F:catalytic activity"/>
    <property type="evidence" value="ECO:0007669"/>
    <property type="project" value="TreeGrafter"/>
</dbReference>
<dbReference type="GeneID" id="9617408"/>
<reference evidence="2 3" key="1">
    <citation type="journal article" date="2010" name="Science">
        <title>Genomic analysis of organismal complexity in the multicellular green alga Volvox carteri.</title>
        <authorList>
            <person name="Prochnik S.E."/>
            <person name="Umen J."/>
            <person name="Nedelcu A.M."/>
            <person name="Hallmann A."/>
            <person name="Miller S.M."/>
            <person name="Nishii I."/>
            <person name="Ferris P."/>
            <person name="Kuo A."/>
            <person name="Mitros T."/>
            <person name="Fritz-Laylin L.K."/>
            <person name="Hellsten U."/>
            <person name="Chapman J."/>
            <person name="Simakov O."/>
            <person name="Rensing S.A."/>
            <person name="Terry A."/>
            <person name="Pangilinan J."/>
            <person name="Kapitonov V."/>
            <person name="Jurka J."/>
            <person name="Salamov A."/>
            <person name="Shapiro H."/>
            <person name="Schmutz J."/>
            <person name="Grimwood J."/>
            <person name="Lindquist E."/>
            <person name="Lucas S."/>
            <person name="Grigoriev I.V."/>
            <person name="Schmitt R."/>
            <person name="Kirk D."/>
            <person name="Rokhsar D.S."/>
        </authorList>
    </citation>
    <scope>NUCLEOTIDE SEQUENCE [LARGE SCALE GENOMIC DNA]</scope>
    <source>
        <strain evidence="3">f. Nagariensis / Eve</strain>
    </source>
</reference>
<dbReference type="OrthoDB" id="531382at2759"/>
<feature type="domain" description="ABM" evidence="1">
    <location>
        <begin position="14"/>
        <end position="88"/>
    </location>
</feature>
<organism evidence="3">
    <name type="scientific">Volvox carteri f. nagariensis</name>
    <dbReference type="NCBI Taxonomy" id="3068"/>
    <lineage>
        <taxon>Eukaryota</taxon>
        <taxon>Viridiplantae</taxon>
        <taxon>Chlorophyta</taxon>
        <taxon>core chlorophytes</taxon>
        <taxon>Chlorophyceae</taxon>
        <taxon>CS clade</taxon>
        <taxon>Chlamydomonadales</taxon>
        <taxon>Volvocaceae</taxon>
        <taxon>Volvox</taxon>
    </lineage>
</organism>
<evidence type="ECO:0000313" key="2">
    <source>
        <dbReference type="EMBL" id="EFJ43289.1"/>
    </source>
</evidence>
<dbReference type="Gene3D" id="3.30.70.100">
    <property type="match status" value="1"/>
</dbReference>
<dbReference type="InterPro" id="IPR011008">
    <property type="entry name" value="Dimeric_a/b-barrel"/>
</dbReference>
<protein>
    <recommendedName>
        <fullName evidence="1">ABM domain-containing protein</fullName>
    </recommendedName>
</protein>
<dbReference type="AlphaFoldDB" id="D8UAC1"/>
<dbReference type="EMBL" id="GL378374">
    <property type="protein sequence ID" value="EFJ43289.1"/>
    <property type="molecule type" value="Genomic_DNA"/>
</dbReference>
<dbReference type="InterPro" id="IPR007138">
    <property type="entry name" value="ABM_dom"/>
</dbReference>
<sequence>MRRGGEGMENRPAYLLIKYEVPPTLHDRFIEELDRHDKNLRDVKGLNFYQKTKNVIDNVFFWSYTEWDTFGDLMDHWDSREHRDFHEWINDNDILVEAFPLEALGDEKREYRADREGEKAATAARAAAAKDLERRRRRGREIEDWDPRDEPAHTAIRFHIMPSQVNDFLDAFEDLQKRVVKDEDENRFFVLRKFATMNHHYLIRGAWDSLEGYLDHITSDHFINLRQFAKDNNIEWYGVPFRVLFSSEDY</sequence>
<proteinExistence type="predicted"/>
<dbReference type="RefSeq" id="XP_002955649.1">
    <property type="nucleotide sequence ID" value="XM_002955603.1"/>
</dbReference>
<evidence type="ECO:0000313" key="3">
    <source>
        <dbReference type="Proteomes" id="UP000001058"/>
    </source>
</evidence>
<dbReference type="KEGG" id="vcn:VOLCADRAFT_96525"/>
<dbReference type="SUPFAM" id="SSF54909">
    <property type="entry name" value="Dimeric alpha+beta barrel"/>
    <property type="match status" value="2"/>
</dbReference>
<dbReference type="InParanoid" id="D8UAC1"/>
<name>D8UAC1_VOLCA</name>
<keyword evidence="3" id="KW-1185">Reference proteome</keyword>
<accession>D8UAC1</accession>